<evidence type="ECO:0000256" key="2">
    <source>
        <dbReference type="ARBA" id="ARBA00022512"/>
    </source>
</evidence>
<gene>
    <name evidence="10" type="ORF">MACH08_41560</name>
</gene>
<dbReference type="RefSeq" id="WP_317958611.1">
    <property type="nucleotide sequence ID" value="NZ_BSKO01000002.1"/>
</dbReference>
<comment type="subcellular location">
    <subcellularLocation>
        <location evidence="1">Secreted</location>
        <location evidence="1">Cell wall</location>
        <topology evidence="1">Peptidoglycan-anchor</topology>
    </subcellularLocation>
</comment>
<keyword evidence="11" id="KW-1185">Reference proteome</keyword>
<evidence type="ECO:0000256" key="5">
    <source>
        <dbReference type="ARBA" id="ARBA00023088"/>
    </source>
</evidence>
<evidence type="ECO:0000256" key="6">
    <source>
        <dbReference type="SAM" id="MobiDB-lite"/>
    </source>
</evidence>
<evidence type="ECO:0000256" key="7">
    <source>
        <dbReference type="SAM" id="Phobius"/>
    </source>
</evidence>
<dbReference type="EMBL" id="BSKO01000002">
    <property type="protein sequence ID" value="GLO68372.1"/>
    <property type="molecule type" value="Genomic_DNA"/>
</dbReference>
<evidence type="ECO:0000259" key="9">
    <source>
        <dbReference type="PROSITE" id="PS50847"/>
    </source>
</evidence>
<dbReference type="PROSITE" id="PS50847">
    <property type="entry name" value="GRAM_POS_ANCHORING"/>
    <property type="match status" value="1"/>
</dbReference>
<proteinExistence type="predicted"/>
<feature type="compositionally biased region" description="Acidic residues" evidence="6">
    <location>
        <begin position="151"/>
        <end position="177"/>
    </location>
</feature>
<keyword evidence="2" id="KW-0134">Cell wall</keyword>
<keyword evidence="7" id="KW-0472">Membrane</keyword>
<protein>
    <recommendedName>
        <fullName evidence="9">Gram-positive cocci surface proteins LPxTG domain-containing protein</fullName>
    </recommendedName>
</protein>
<feature type="compositionally biased region" description="Polar residues" evidence="6">
    <location>
        <begin position="197"/>
        <end position="213"/>
    </location>
</feature>
<feature type="compositionally biased region" description="Acidic residues" evidence="6">
    <location>
        <begin position="106"/>
        <end position="144"/>
    </location>
</feature>
<keyword evidence="4 8" id="KW-0732">Signal</keyword>
<feature type="domain" description="Gram-positive cocci surface proteins LPxTG" evidence="9">
    <location>
        <begin position="217"/>
        <end position="251"/>
    </location>
</feature>
<keyword evidence="5" id="KW-0572">Peptidoglycan-anchor</keyword>
<dbReference type="Proteomes" id="UP001275436">
    <property type="component" value="Unassembled WGS sequence"/>
</dbReference>
<name>A0ABQ5TQ74_9BACI</name>
<keyword evidence="7" id="KW-0812">Transmembrane</keyword>
<organism evidence="10 11">
    <name type="scientific">Oceanobacillus kimchii</name>
    <dbReference type="NCBI Taxonomy" id="746691"/>
    <lineage>
        <taxon>Bacteria</taxon>
        <taxon>Bacillati</taxon>
        <taxon>Bacillota</taxon>
        <taxon>Bacilli</taxon>
        <taxon>Bacillales</taxon>
        <taxon>Bacillaceae</taxon>
        <taxon>Oceanobacillus</taxon>
    </lineage>
</organism>
<evidence type="ECO:0000256" key="3">
    <source>
        <dbReference type="ARBA" id="ARBA00022525"/>
    </source>
</evidence>
<dbReference type="NCBIfam" id="TIGR01167">
    <property type="entry name" value="LPXTG_anchor"/>
    <property type="match status" value="1"/>
</dbReference>
<dbReference type="InterPro" id="IPR019931">
    <property type="entry name" value="LPXTG_anchor"/>
</dbReference>
<dbReference type="Pfam" id="PF00746">
    <property type="entry name" value="Gram_pos_anchor"/>
    <property type="match status" value="1"/>
</dbReference>
<evidence type="ECO:0000256" key="4">
    <source>
        <dbReference type="ARBA" id="ARBA00022729"/>
    </source>
</evidence>
<comment type="caution">
    <text evidence="10">The sequence shown here is derived from an EMBL/GenBank/DDBJ whole genome shotgun (WGS) entry which is preliminary data.</text>
</comment>
<evidence type="ECO:0000313" key="11">
    <source>
        <dbReference type="Proteomes" id="UP001275436"/>
    </source>
</evidence>
<feature type="signal peptide" evidence="8">
    <location>
        <begin position="1"/>
        <end position="27"/>
    </location>
</feature>
<reference evidence="10 11" key="1">
    <citation type="submission" date="2023-02" db="EMBL/GenBank/DDBJ databases">
        <title>Oceanobacillus kimchii IFOP_LL358 isolated form Alexandrium catenella lab strain.</title>
        <authorList>
            <person name="Gajardo G."/>
            <person name="Ueki S."/>
            <person name="Maruyama F."/>
        </authorList>
    </citation>
    <scope>NUCLEOTIDE SEQUENCE [LARGE SCALE GENOMIC DNA]</scope>
    <source>
        <strain evidence="10 11">IFOP_LL358</strain>
    </source>
</reference>
<sequence length="251" mass="26028">MKKKGIISSVMAAGLVSSLFASSTVFAEVGVTEPGECEIIINSDEHTFSNRAQANGPCEGLVEGYYLDGPILYGSYTGPVADGEEVLIGTPNIPYGESRLTVYVDPTDEGDSGDGTEEPGEGDSGDGTEEPGEGDSGDGTEEPGEGNSGDGTEEPGDGDAGDGTEEPNDGNSEDESPEKETPVVEQPSQEVPVNEQTNGNGTSNTDNQTNVQEGQRLPDTATNNYNVMLMGAAVILAGGILFLLNRKRQEA</sequence>
<evidence type="ECO:0000256" key="8">
    <source>
        <dbReference type="SAM" id="SignalP"/>
    </source>
</evidence>
<keyword evidence="7" id="KW-1133">Transmembrane helix</keyword>
<evidence type="ECO:0000256" key="1">
    <source>
        <dbReference type="ARBA" id="ARBA00004168"/>
    </source>
</evidence>
<keyword evidence="3" id="KW-0964">Secreted</keyword>
<feature type="compositionally biased region" description="Low complexity" evidence="6">
    <location>
        <begin position="183"/>
        <end position="196"/>
    </location>
</feature>
<evidence type="ECO:0000313" key="10">
    <source>
        <dbReference type="EMBL" id="GLO68372.1"/>
    </source>
</evidence>
<feature type="region of interest" description="Disordered" evidence="6">
    <location>
        <begin position="103"/>
        <end position="218"/>
    </location>
</feature>
<accession>A0ABQ5TQ74</accession>
<feature type="transmembrane region" description="Helical" evidence="7">
    <location>
        <begin position="225"/>
        <end position="244"/>
    </location>
</feature>
<feature type="chain" id="PRO_5045357586" description="Gram-positive cocci surface proteins LPxTG domain-containing protein" evidence="8">
    <location>
        <begin position="28"/>
        <end position="251"/>
    </location>
</feature>